<evidence type="ECO:0000256" key="5">
    <source>
        <dbReference type="ARBA" id="ARBA00022485"/>
    </source>
</evidence>
<keyword evidence="5 16" id="KW-0004">4Fe-4S</keyword>
<dbReference type="AlphaFoldDB" id="A0A154BQR4"/>
<dbReference type="InterPro" id="IPR024177">
    <property type="entry name" value="Biotin_synthase"/>
</dbReference>
<keyword evidence="6 16" id="KW-0808">Transferase</keyword>
<evidence type="ECO:0000256" key="12">
    <source>
        <dbReference type="ARBA" id="ARBA00023014"/>
    </source>
</evidence>
<dbReference type="InterPro" id="IPR002684">
    <property type="entry name" value="Biotin_synth/BioAB"/>
</dbReference>
<evidence type="ECO:0000256" key="6">
    <source>
        <dbReference type="ARBA" id="ARBA00022679"/>
    </source>
</evidence>
<evidence type="ECO:0000256" key="15">
    <source>
        <dbReference type="ARBA" id="ARBA00070199"/>
    </source>
</evidence>
<dbReference type="GO" id="GO:0051539">
    <property type="term" value="F:4 iron, 4 sulfur cluster binding"/>
    <property type="evidence" value="ECO:0007669"/>
    <property type="project" value="UniProtKB-KW"/>
</dbReference>
<evidence type="ECO:0000256" key="14">
    <source>
        <dbReference type="ARBA" id="ARBA00057568"/>
    </source>
</evidence>
<dbReference type="GO" id="GO:0051537">
    <property type="term" value="F:2 iron, 2 sulfur cluster binding"/>
    <property type="evidence" value="ECO:0007669"/>
    <property type="project" value="UniProtKB-KW"/>
</dbReference>
<comment type="cofactor">
    <cofactor evidence="16">
        <name>[2Fe-2S] cluster</name>
        <dbReference type="ChEBI" id="CHEBI:190135"/>
    </cofactor>
    <text evidence="16">Binds 1 [2Fe-2S] cluster. The cluster is coordinated with 3 cysteines and 1 arginine.</text>
</comment>
<feature type="binding site" evidence="16 17">
    <location>
        <position position="62"/>
    </location>
    <ligand>
        <name>[4Fe-4S] cluster</name>
        <dbReference type="ChEBI" id="CHEBI:49883"/>
        <note>4Fe-4S-S-AdoMet</note>
    </ligand>
</feature>
<feature type="binding site" evidence="16 17">
    <location>
        <position position="268"/>
    </location>
    <ligand>
        <name>[2Fe-2S] cluster</name>
        <dbReference type="ChEBI" id="CHEBI:190135"/>
    </ligand>
</feature>
<evidence type="ECO:0000256" key="3">
    <source>
        <dbReference type="ARBA" id="ARBA00011738"/>
    </source>
</evidence>
<feature type="binding site" evidence="16 17">
    <location>
        <position position="198"/>
    </location>
    <ligand>
        <name>[2Fe-2S] cluster</name>
        <dbReference type="ChEBI" id="CHEBI:190135"/>
    </ligand>
</feature>
<protein>
    <recommendedName>
        <fullName evidence="15 16">Biotin synthase</fullName>
        <ecNumber evidence="4 16">2.8.1.6</ecNumber>
    </recommendedName>
</protein>
<dbReference type="PANTHER" id="PTHR22976:SF2">
    <property type="entry name" value="BIOTIN SYNTHASE, MITOCHONDRIAL"/>
    <property type="match status" value="1"/>
</dbReference>
<dbReference type="InterPro" id="IPR006638">
    <property type="entry name" value="Elp3/MiaA/NifB-like_rSAM"/>
</dbReference>
<dbReference type="UniPathway" id="UPA00078">
    <property type="reaction ID" value="UER00162"/>
</dbReference>
<keyword evidence="9 16" id="KW-0479">Metal-binding</keyword>
<dbReference type="SUPFAM" id="SSF102114">
    <property type="entry name" value="Radical SAM enzymes"/>
    <property type="match status" value="1"/>
</dbReference>
<evidence type="ECO:0000256" key="4">
    <source>
        <dbReference type="ARBA" id="ARBA00012236"/>
    </source>
</evidence>
<dbReference type="HAMAP" id="MF_01694">
    <property type="entry name" value="BioB"/>
    <property type="match status" value="1"/>
</dbReference>
<keyword evidence="7 16" id="KW-0949">S-adenosyl-L-methionine</keyword>
<dbReference type="EC" id="2.8.1.6" evidence="4 16"/>
<proteinExistence type="inferred from homology"/>
<evidence type="ECO:0000256" key="16">
    <source>
        <dbReference type="HAMAP-Rule" id="MF_01694"/>
    </source>
</evidence>
<dbReference type="SMART" id="SM00729">
    <property type="entry name" value="Elp3"/>
    <property type="match status" value="1"/>
</dbReference>
<comment type="cofactor">
    <cofactor evidence="16 17">
        <name>[4Fe-4S] cluster</name>
        <dbReference type="ChEBI" id="CHEBI:49883"/>
    </cofactor>
    <text evidence="16 17">Binds 1 [4Fe-4S] cluster. The cluster is coordinated with 3 cysteines and an exchangeable S-adenosyl-L-methionine.</text>
</comment>
<feature type="binding site" evidence="16 17">
    <location>
        <position position="106"/>
    </location>
    <ligand>
        <name>[2Fe-2S] cluster</name>
        <dbReference type="ChEBI" id="CHEBI:190135"/>
    </ligand>
</feature>
<evidence type="ECO:0000256" key="17">
    <source>
        <dbReference type="PIRSR" id="PIRSR001619-1"/>
    </source>
</evidence>
<sequence length="321" mass="35148">MSVVQQLKSAILTDYRVTKPDALQLCSEPLDELCSAANELREHFCGNSFDICTIINGKSGRCSENCKYCAQSGHYCTEVEEYPLLASDTILKEANYNHTRGILRFSIVTSGRNLSDTEMDEVCESYRAIQENCDISICASHGLLSFEQFQQLKAAGVSRYHNNLETSRRNFPNICTTHTYDDKIQAIKNAQAAGLAVCSGGIMGLGETMEDRIDMALDIRDLGIKSIPVNVLNPIKGTPFENLPKLADDEVRRIIAIFRFILPDGAVRLAGGRGLLADKGKAAFQSGANAAISGDMLTTSGISISDDMAMLKDLQFEARLL</sequence>
<evidence type="ECO:0000256" key="9">
    <source>
        <dbReference type="ARBA" id="ARBA00022723"/>
    </source>
</evidence>
<dbReference type="RefSeq" id="WP_066243733.1">
    <property type="nucleotide sequence ID" value="NZ_LSGP01000020.1"/>
</dbReference>
<reference evidence="19 20" key="1">
    <citation type="submission" date="2016-02" db="EMBL/GenBank/DDBJ databases">
        <title>Anaerosporomusa subterraneum gen. nov., sp. nov., a spore-forming obligate anaerobe isolated from saprolite.</title>
        <authorList>
            <person name="Choi J.K."/>
            <person name="Shah M."/>
            <person name="Yee N."/>
        </authorList>
    </citation>
    <scope>NUCLEOTIDE SEQUENCE [LARGE SCALE GENOMIC DNA]</scope>
    <source>
        <strain evidence="19 20">RU4</strain>
    </source>
</reference>
<comment type="cofactor">
    <cofactor evidence="17">
        <name>[2Fe-2S] cluster</name>
        <dbReference type="ChEBI" id="CHEBI:190135"/>
    </cofactor>
    <text evidence="17">Binds 1 [2Fe-2S] cluster. The cluster is coordinated with 3 cysteines and 1 arginine.</text>
</comment>
<dbReference type="SFLD" id="SFLDS00029">
    <property type="entry name" value="Radical_SAM"/>
    <property type="match status" value="1"/>
</dbReference>
<evidence type="ECO:0000256" key="13">
    <source>
        <dbReference type="ARBA" id="ARBA00051157"/>
    </source>
</evidence>
<dbReference type="FunFam" id="3.20.20.70:FF:000026">
    <property type="entry name" value="Biotin synthase"/>
    <property type="match status" value="1"/>
</dbReference>
<evidence type="ECO:0000256" key="11">
    <source>
        <dbReference type="ARBA" id="ARBA00023004"/>
    </source>
</evidence>
<dbReference type="GO" id="GO:0009102">
    <property type="term" value="P:biotin biosynthetic process"/>
    <property type="evidence" value="ECO:0007669"/>
    <property type="project" value="UniProtKB-UniRule"/>
</dbReference>
<evidence type="ECO:0000313" key="20">
    <source>
        <dbReference type="Proteomes" id="UP000076268"/>
    </source>
</evidence>
<dbReference type="Proteomes" id="UP000076268">
    <property type="component" value="Unassembled WGS sequence"/>
</dbReference>
<dbReference type="InterPro" id="IPR007197">
    <property type="entry name" value="rSAM"/>
</dbReference>
<dbReference type="Pfam" id="PF06968">
    <property type="entry name" value="BATS"/>
    <property type="match status" value="1"/>
</dbReference>
<dbReference type="PROSITE" id="PS51918">
    <property type="entry name" value="RADICAL_SAM"/>
    <property type="match status" value="1"/>
</dbReference>
<dbReference type="OrthoDB" id="9786826at2"/>
<keyword evidence="11 16" id="KW-0408">Iron</keyword>
<dbReference type="SFLD" id="SFLDG01060">
    <property type="entry name" value="BATS_domain_containing"/>
    <property type="match status" value="1"/>
</dbReference>
<dbReference type="NCBIfam" id="TIGR00433">
    <property type="entry name" value="bioB"/>
    <property type="match status" value="1"/>
</dbReference>
<dbReference type="Gene3D" id="3.20.20.70">
    <property type="entry name" value="Aldolase class I"/>
    <property type="match status" value="1"/>
</dbReference>
<keyword evidence="12 16" id="KW-0411">Iron-sulfur</keyword>
<comment type="similarity">
    <text evidence="2 16">Belongs to the radical SAM superfamily. Biotin synthase family.</text>
</comment>
<gene>
    <name evidence="16" type="primary">bioB</name>
    <name evidence="19" type="ORF">AXX12_11670</name>
</gene>
<evidence type="ECO:0000259" key="18">
    <source>
        <dbReference type="PROSITE" id="PS51918"/>
    </source>
</evidence>
<evidence type="ECO:0000313" key="19">
    <source>
        <dbReference type="EMBL" id="KYZ75848.1"/>
    </source>
</evidence>
<keyword evidence="8 16" id="KW-0001">2Fe-2S</keyword>
<accession>A0A154BQR4</accession>
<feature type="binding site" evidence="16 17">
    <location>
        <position position="66"/>
    </location>
    <ligand>
        <name>[4Fe-4S] cluster</name>
        <dbReference type="ChEBI" id="CHEBI:49883"/>
        <note>4Fe-4S-S-AdoMet</note>
    </ligand>
</feature>
<comment type="function">
    <text evidence="14 16">Catalyzes the conversion of dethiobiotin (DTB) to biotin by the insertion of a sulfur atom into dethiobiotin via a radical-based mechanism.</text>
</comment>
<dbReference type="STRING" id="1794912.AXX12_11670"/>
<dbReference type="InterPro" id="IPR058240">
    <property type="entry name" value="rSAM_sf"/>
</dbReference>
<feature type="binding site" evidence="16 17">
    <location>
        <position position="69"/>
    </location>
    <ligand>
        <name>[4Fe-4S] cluster</name>
        <dbReference type="ChEBI" id="CHEBI:49883"/>
        <note>4Fe-4S-S-AdoMet</note>
    </ligand>
</feature>
<dbReference type="Pfam" id="PF04055">
    <property type="entry name" value="Radical_SAM"/>
    <property type="match status" value="1"/>
</dbReference>
<dbReference type="GO" id="GO:0005506">
    <property type="term" value="F:iron ion binding"/>
    <property type="evidence" value="ECO:0007669"/>
    <property type="project" value="UniProtKB-UniRule"/>
</dbReference>
<evidence type="ECO:0000256" key="1">
    <source>
        <dbReference type="ARBA" id="ARBA00004942"/>
    </source>
</evidence>
<evidence type="ECO:0000256" key="7">
    <source>
        <dbReference type="ARBA" id="ARBA00022691"/>
    </source>
</evidence>
<dbReference type="SMART" id="SM00876">
    <property type="entry name" value="BATS"/>
    <property type="match status" value="1"/>
</dbReference>
<comment type="pathway">
    <text evidence="1 16">Cofactor biosynthesis; biotin biosynthesis; biotin from 7,8-diaminononanoate: step 2/2.</text>
</comment>
<dbReference type="InterPro" id="IPR013785">
    <property type="entry name" value="Aldolase_TIM"/>
</dbReference>
<dbReference type="PIRSF" id="PIRSF001619">
    <property type="entry name" value="Biotin_synth"/>
    <property type="match status" value="1"/>
</dbReference>
<evidence type="ECO:0000256" key="10">
    <source>
        <dbReference type="ARBA" id="ARBA00022756"/>
    </source>
</evidence>
<keyword evidence="20" id="KW-1185">Reference proteome</keyword>
<comment type="catalytic activity">
    <reaction evidence="13 16">
        <text>(4R,5S)-dethiobiotin + (sulfur carrier)-SH + 2 reduced [2Fe-2S]-[ferredoxin] + 2 S-adenosyl-L-methionine = (sulfur carrier)-H + biotin + 2 5'-deoxyadenosine + 2 L-methionine + 2 oxidized [2Fe-2S]-[ferredoxin]</text>
        <dbReference type="Rhea" id="RHEA:22060"/>
        <dbReference type="Rhea" id="RHEA-COMP:10000"/>
        <dbReference type="Rhea" id="RHEA-COMP:10001"/>
        <dbReference type="Rhea" id="RHEA-COMP:14737"/>
        <dbReference type="Rhea" id="RHEA-COMP:14739"/>
        <dbReference type="ChEBI" id="CHEBI:17319"/>
        <dbReference type="ChEBI" id="CHEBI:29917"/>
        <dbReference type="ChEBI" id="CHEBI:33737"/>
        <dbReference type="ChEBI" id="CHEBI:33738"/>
        <dbReference type="ChEBI" id="CHEBI:57586"/>
        <dbReference type="ChEBI" id="CHEBI:57844"/>
        <dbReference type="ChEBI" id="CHEBI:59789"/>
        <dbReference type="ChEBI" id="CHEBI:64428"/>
        <dbReference type="ChEBI" id="CHEBI:149473"/>
        <dbReference type="EC" id="2.8.1.6"/>
    </reaction>
</comment>
<evidence type="ECO:0000256" key="8">
    <source>
        <dbReference type="ARBA" id="ARBA00022714"/>
    </source>
</evidence>
<dbReference type="EMBL" id="LSGP01000020">
    <property type="protein sequence ID" value="KYZ75848.1"/>
    <property type="molecule type" value="Genomic_DNA"/>
</dbReference>
<dbReference type="SFLD" id="SFLDG01278">
    <property type="entry name" value="biotin_synthase_like"/>
    <property type="match status" value="1"/>
</dbReference>
<feature type="binding site" evidence="16 17">
    <location>
        <position position="138"/>
    </location>
    <ligand>
        <name>[2Fe-2S] cluster</name>
        <dbReference type="ChEBI" id="CHEBI:190135"/>
    </ligand>
</feature>
<dbReference type="CDD" id="cd01335">
    <property type="entry name" value="Radical_SAM"/>
    <property type="match status" value="1"/>
</dbReference>
<dbReference type="PANTHER" id="PTHR22976">
    <property type="entry name" value="BIOTIN SYNTHASE"/>
    <property type="match status" value="1"/>
</dbReference>
<dbReference type="GO" id="GO:0004076">
    <property type="term" value="F:biotin synthase activity"/>
    <property type="evidence" value="ECO:0007669"/>
    <property type="project" value="UniProtKB-UniRule"/>
</dbReference>
<comment type="subunit">
    <text evidence="3 16">Homodimer.</text>
</comment>
<evidence type="ECO:0000256" key="2">
    <source>
        <dbReference type="ARBA" id="ARBA00010765"/>
    </source>
</evidence>
<dbReference type="InterPro" id="IPR010722">
    <property type="entry name" value="BATS_dom"/>
</dbReference>
<organism evidence="19 20">
    <name type="scientific">Anaerosporomusa subterranea</name>
    <dbReference type="NCBI Taxonomy" id="1794912"/>
    <lineage>
        <taxon>Bacteria</taxon>
        <taxon>Bacillati</taxon>
        <taxon>Bacillota</taxon>
        <taxon>Negativicutes</taxon>
        <taxon>Acetonemataceae</taxon>
        <taxon>Anaerosporomusa</taxon>
    </lineage>
</organism>
<keyword evidence="10 16" id="KW-0093">Biotin biosynthesis</keyword>
<comment type="caution">
    <text evidence="19">The sequence shown here is derived from an EMBL/GenBank/DDBJ whole genome shotgun (WGS) entry which is preliminary data.</text>
</comment>
<feature type="domain" description="Radical SAM core" evidence="18">
    <location>
        <begin position="44"/>
        <end position="273"/>
    </location>
</feature>
<name>A0A154BQR4_ANASB</name>